<protein>
    <submittedName>
        <fullName evidence="2">Uncharacterized protein</fullName>
    </submittedName>
</protein>
<accession>A0A0B2VSK4</accession>
<reference evidence="2 3" key="1">
    <citation type="submission" date="2014-11" db="EMBL/GenBank/DDBJ databases">
        <title>Genetic blueprint of the zoonotic pathogen Toxocara canis.</title>
        <authorList>
            <person name="Zhu X.-Q."/>
            <person name="Korhonen P.K."/>
            <person name="Cai H."/>
            <person name="Young N.D."/>
            <person name="Nejsum P."/>
            <person name="von Samson-Himmelstjerna G."/>
            <person name="Boag P.R."/>
            <person name="Tan P."/>
            <person name="Li Q."/>
            <person name="Min J."/>
            <person name="Yang Y."/>
            <person name="Wang X."/>
            <person name="Fang X."/>
            <person name="Hall R.S."/>
            <person name="Hofmann A."/>
            <person name="Sternberg P.W."/>
            <person name="Jex A.R."/>
            <person name="Gasser R.B."/>
        </authorList>
    </citation>
    <scope>NUCLEOTIDE SEQUENCE [LARGE SCALE GENOMIC DNA]</scope>
    <source>
        <strain evidence="2">PN_DK_2014</strain>
    </source>
</reference>
<sequence>MPSSFCSQTSTAVTRWGQHNKETHKTEARRRIDTDGRHLTRIIKRRSSQSRTISIGNYNACLASEILPPTVHKGLHSNKLLLKQRHQTNNNYHLKSQSVAQQYHVASFRSNGVSIA</sequence>
<feature type="non-terminal residue" evidence="2">
    <location>
        <position position="116"/>
    </location>
</feature>
<organism evidence="2 3">
    <name type="scientific">Toxocara canis</name>
    <name type="common">Canine roundworm</name>
    <dbReference type="NCBI Taxonomy" id="6265"/>
    <lineage>
        <taxon>Eukaryota</taxon>
        <taxon>Metazoa</taxon>
        <taxon>Ecdysozoa</taxon>
        <taxon>Nematoda</taxon>
        <taxon>Chromadorea</taxon>
        <taxon>Rhabditida</taxon>
        <taxon>Spirurina</taxon>
        <taxon>Ascaridomorpha</taxon>
        <taxon>Ascaridoidea</taxon>
        <taxon>Toxocaridae</taxon>
        <taxon>Toxocara</taxon>
    </lineage>
</organism>
<gene>
    <name evidence="2" type="ORF">Tcan_01088</name>
</gene>
<keyword evidence="3" id="KW-1185">Reference proteome</keyword>
<dbReference type="AlphaFoldDB" id="A0A0B2VSK4"/>
<proteinExistence type="predicted"/>
<dbReference type="Proteomes" id="UP000031036">
    <property type="component" value="Unassembled WGS sequence"/>
</dbReference>
<feature type="compositionally biased region" description="Basic and acidic residues" evidence="1">
    <location>
        <begin position="19"/>
        <end position="31"/>
    </location>
</feature>
<evidence type="ECO:0000313" key="3">
    <source>
        <dbReference type="Proteomes" id="UP000031036"/>
    </source>
</evidence>
<dbReference type="EMBL" id="JPKZ01001028">
    <property type="protein sequence ID" value="KHN84234.1"/>
    <property type="molecule type" value="Genomic_DNA"/>
</dbReference>
<feature type="compositionally biased region" description="Polar residues" evidence="1">
    <location>
        <begin position="1"/>
        <end position="13"/>
    </location>
</feature>
<evidence type="ECO:0000256" key="1">
    <source>
        <dbReference type="SAM" id="MobiDB-lite"/>
    </source>
</evidence>
<feature type="region of interest" description="Disordered" evidence="1">
    <location>
        <begin position="1"/>
        <end position="31"/>
    </location>
</feature>
<evidence type="ECO:0000313" key="2">
    <source>
        <dbReference type="EMBL" id="KHN84234.1"/>
    </source>
</evidence>
<name>A0A0B2VSK4_TOXCA</name>
<comment type="caution">
    <text evidence="2">The sequence shown here is derived from an EMBL/GenBank/DDBJ whole genome shotgun (WGS) entry which is preliminary data.</text>
</comment>